<feature type="region of interest" description="Disordered" evidence="1">
    <location>
        <begin position="50"/>
        <end position="74"/>
    </location>
</feature>
<reference evidence="2" key="1">
    <citation type="submission" date="2018-06" db="EMBL/GenBank/DDBJ databases">
        <authorList>
            <person name="Zhirakovskaya E."/>
        </authorList>
    </citation>
    <scope>NUCLEOTIDE SEQUENCE</scope>
</reference>
<sequence>MVSTSSRSTKTPSVTTMIDERSIGWLAPLALTHTRFNRFRDQYDRDIDSLEAPVAADTQAHNSRVPPHPPTSSS</sequence>
<accession>A0A3B0S0S9</accession>
<gene>
    <name evidence="2" type="ORF">MNBD_ACTINO02-2614</name>
</gene>
<name>A0A3B0S0S9_9ZZZZ</name>
<dbReference type="AlphaFoldDB" id="A0A3B0S0S9"/>
<proteinExistence type="predicted"/>
<protein>
    <submittedName>
        <fullName evidence="2">Uncharacterized protein</fullName>
    </submittedName>
</protein>
<organism evidence="2">
    <name type="scientific">hydrothermal vent metagenome</name>
    <dbReference type="NCBI Taxonomy" id="652676"/>
    <lineage>
        <taxon>unclassified sequences</taxon>
        <taxon>metagenomes</taxon>
        <taxon>ecological metagenomes</taxon>
    </lineage>
</organism>
<evidence type="ECO:0000256" key="1">
    <source>
        <dbReference type="SAM" id="MobiDB-lite"/>
    </source>
</evidence>
<dbReference type="EMBL" id="UOEK01000172">
    <property type="protein sequence ID" value="VAV99834.1"/>
    <property type="molecule type" value="Genomic_DNA"/>
</dbReference>
<evidence type="ECO:0000313" key="2">
    <source>
        <dbReference type="EMBL" id="VAV99834.1"/>
    </source>
</evidence>